<evidence type="ECO:0000313" key="3">
    <source>
        <dbReference type="Proteomes" id="UP001209540"/>
    </source>
</evidence>
<reference evidence="2" key="2">
    <citation type="submission" date="2023-02" db="EMBL/GenBank/DDBJ databases">
        <authorList>
            <consortium name="DOE Joint Genome Institute"/>
            <person name="Mondo S.J."/>
            <person name="Chang Y."/>
            <person name="Wang Y."/>
            <person name="Ahrendt S."/>
            <person name="Andreopoulos W."/>
            <person name="Barry K."/>
            <person name="Beard J."/>
            <person name="Benny G.L."/>
            <person name="Blankenship S."/>
            <person name="Bonito G."/>
            <person name="Cuomo C."/>
            <person name="Desiro A."/>
            <person name="Gervers K.A."/>
            <person name="Hundley H."/>
            <person name="Kuo A."/>
            <person name="LaButti K."/>
            <person name="Lang B.F."/>
            <person name="Lipzen A."/>
            <person name="O'Donnell K."/>
            <person name="Pangilinan J."/>
            <person name="Reynolds N."/>
            <person name="Sandor L."/>
            <person name="Smith M.W."/>
            <person name="Tsang A."/>
            <person name="Grigoriev I.V."/>
            <person name="Stajich J.E."/>
            <person name="Spatafora J.W."/>
        </authorList>
    </citation>
    <scope>NUCLEOTIDE SEQUENCE</scope>
    <source>
        <strain evidence="2">RSA 2281</strain>
    </source>
</reference>
<proteinExistence type="predicted"/>
<dbReference type="PANTHER" id="PTHR33112:SF16">
    <property type="entry name" value="HETEROKARYON INCOMPATIBILITY DOMAIN-CONTAINING PROTEIN"/>
    <property type="match status" value="1"/>
</dbReference>
<dbReference type="Proteomes" id="UP001209540">
    <property type="component" value="Unassembled WGS sequence"/>
</dbReference>
<name>A0AAD5K954_9FUNG</name>
<accession>A0AAD5K954</accession>
<evidence type="ECO:0000259" key="1">
    <source>
        <dbReference type="Pfam" id="PF06985"/>
    </source>
</evidence>
<dbReference type="AlphaFoldDB" id="A0AAD5K954"/>
<dbReference type="PANTHER" id="PTHR33112">
    <property type="entry name" value="DOMAIN PROTEIN, PUTATIVE-RELATED"/>
    <property type="match status" value="1"/>
</dbReference>
<evidence type="ECO:0000313" key="2">
    <source>
        <dbReference type="EMBL" id="KAI9261546.1"/>
    </source>
</evidence>
<organism evidence="2 3">
    <name type="scientific">Phascolomyces articulosus</name>
    <dbReference type="NCBI Taxonomy" id="60185"/>
    <lineage>
        <taxon>Eukaryota</taxon>
        <taxon>Fungi</taxon>
        <taxon>Fungi incertae sedis</taxon>
        <taxon>Mucoromycota</taxon>
        <taxon>Mucoromycotina</taxon>
        <taxon>Mucoromycetes</taxon>
        <taxon>Mucorales</taxon>
        <taxon>Lichtheimiaceae</taxon>
        <taxon>Phascolomyces</taxon>
    </lineage>
</organism>
<reference evidence="2" key="1">
    <citation type="journal article" date="2022" name="IScience">
        <title>Evolution of zygomycete secretomes and the origins of terrestrial fungal ecologies.</title>
        <authorList>
            <person name="Chang Y."/>
            <person name="Wang Y."/>
            <person name="Mondo S."/>
            <person name="Ahrendt S."/>
            <person name="Andreopoulos W."/>
            <person name="Barry K."/>
            <person name="Beard J."/>
            <person name="Benny G.L."/>
            <person name="Blankenship S."/>
            <person name="Bonito G."/>
            <person name="Cuomo C."/>
            <person name="Desiro A."/>
            <person name="Gervers K.A."/>
            <person name="Hundley H."/>
            <person name="Kuo A."/>
            <person name="LaButti K."/>
            <person name="Lang B.F."/>
            <person name="Lipzen A."/>
            <person name="O'Donnell K."/>
            <person name="Pangilinan J."/>
            <person name="Reynolds N."/>
            <person name="Sandor L."/>
            <person name="Smith M.E."/>
            <person name="Tsang A."/>
            <person name="Grigoriev I.V."/>
            <person name="Stajich J.E."/>
            <person name="Spatafora J.W."/>
        </authorList>
    </citation>
    <scope>NUCLEOTIDE SEQUENCE</scope>
    <source>
        <strain evidence="2">RSA 2281</strain>
    </source>
</reference>
<protein>
    <recommendedName>
        <fullName evidence="1">Heterokaryon incompatibility domain-containing protein</fullName>
    </recommendedName>
</protein>
<dbReference type="InterPro" id="IPR010730">
    <property type="entry name" value="HET"/>
</dbReference>
<feature type="domain" description="Heterokaryon incompatibility" evidence="1">
    <location>
        <begin position="66"/>
        <end position="176"/>
    </location>
</feature>
<dbReference type="Pfam" id="PF06985">
    <property type="entry name" value="HET"/>
    <property type="match status" value="1"/>
</dbReference>
<comment type="caution">
    <text evidence="2">The sequence shown here is derived from an EMBL/GenBank/DDBJ whole genome shotgun (WGS) entry which is preliminary data.</text>
</comment>
<sequence length="230" mass="26606">MYNTYKTDQQEIVNLYGAISPSETTNGSHKARKPKTLLPKPEFMPAKLVRISDMCVVAGSHVNEGYCALSYCWAQSGEIKIQGASGRRIRVDMGNHRIIYPGKITQEKSSGRKRYHPPKTKFVKFRGLIQHICIDFGVRYLWCDMMCIDQEDRENKLYEIKCLHRIFANASFMVALVPELRYIPNKKSDSKVKLADMDALSYSQWSRRIWILEEAFIAKKILFVGHNVYM</sequence>
<gene>
    <name evidence="2" type="ORF">BDA99DRAFT_78933</name>
</gene>
<keyword evidence="3" id="KW-1185">Reference proteome</keyword>
<dbReference type="EMBL" id="JAIXMP010000015">
    <property type="protein sequence ID" value="KAI9261546.1"/>
    <property type="molecule type" value="Genomic_DNA"/>
</dbReference>